<dbReference type="GO" id="GO:0008270">
    <property type="term" value="F:zinc ion binding"/>
    <property type="evidence" value="ECO:0007669"/>
    <property type="project" value="UniProtKB-KW"/>
</dbReference>
<protein>
    <submittedName>
        <fullName evidence="13">Squamosa promoter-binding-like protein 8</fullName>
    </submittedName>
</protein>
<dbReference type="EMBL" id="MJEQ01000054">
    <property type="protein sequence ID" value="OIT40088.1"/>
    <property type="molecule type" value="Genomic_DNA"/>
</dbReference>
<dbReference type="GO" id="GO:0003677">
    <property type="term" value="F:DNA binding"/>
    <property type="evidence" value="ECO:0007669"/>
    <property type="project" value="UniProtKB-KW"/>
</dbReference>
<comment type="function">
    <text evidence="9">Probable transcriptional factor. Binds to the promoter of the SQUAMOSA gene.</text>
</comment>
<evidence type="ECO:0000256" key="1">
    <source>
        <dbReference type="ARBA" id="ARBA00004123"/>
    </source>
</evidence>
<dbReference type="SMR" id="A0A314LEK4"/>
<dbReference type="Proteomes" id="UP000187609">
    <property type="component" value="Unassembled WGS sequence"/>
</dbReference>
<evidence type="ECO:0000256" key="5">
    <source>
        <dbReference type="ARBA" id="ARBA00023015"/>
    </source>
</evidence>
<comment type="caution">
    <text evidence="13">The sequence shown here is derived from an EMBL/GenBank/DDBJ whole genome shotgun (WGS) entry which is preliminary data.</text>
</comment>
<dbReference type="GO" id="GO:0005634">
    <property type="term" value="C:nucleus"/>
    <property type="evidence" value="ECO:0007669"/>
    <property type="project" value="UniProtKB-SubCell"/>
</dbReference>
<dbReference type="GeneID" id="109237250"/>
<dbReference type="InterPro" id="IPR044817">
    <property type="entry name" value="SBP-like"/>
</dbReference>
<evidence type="ECO:0000256" key="8">
    <source>
        <dbReference type="ARBA" id="ARBA00023242"/>
    </source>
</evidence>
<feature type="compositionally biased region" description="Low complexity" evidence="11">
    <location>
        <begin position="263"/>
        <end position="278"/>
    </location>
</feature>
<evidence type="ECO:0000256" key="2">
    <source>
        <dbReference type="ARBA" id="ARBA00022723"/>
    </source>
</evidence>
<sequence length="333" mass="37621">MHSLLAVNNFSLLKKIEVKKLREIMLDYERETGEETTQETDQNDEFFDPFVNPHAHFSPIRNHLDQQQQQIQNLQFPQFQTTPNNNHFSSLYNPHTYDETHRTSMVSLQPTGSAGFNMVLPKSEPQFMGDIDFTNTSRIGLNLGGRTYFASSEDDFVNRIFRRTRAVEDGSVNSPKCQADGCNADLTHAKHYHRRHKVCEFHSKAATVIAAGLTQRFCQQCSRFHVLLEFDNGKRSCRKRLADHNRRRRKNQQVINKKQPQLDSPLNSSSDKLNSKSPAESGAHSSTVTVAISPPSNSMGCFRQRTYQLAAAAADATTTTSSTSISSLFFSNG</sequence>
<dbReference type="Gene3D" id="4.10.1100.10">
    <property type="entry name" value="Transcription factor, SBP-box domain"/>
    <property type="match status" value="1"/>
</dbReference>
<dbReference type="Pfam" id="PF03110">
    <property type="entry name" value="SBP"/>
    <property type="match status" value="1"/>
</dbReference>
<dbReference type="PANTHER" id="PTHR31251:SF169">
    <property type="entry name" value="SQUAMOSA PROMOTER-BINDING-LIKE PROTEIN 8"/>
    <property type="match status" value="1"/>
</dbReference>
<keyword evidence="4" id="KW-0862">Zinc</keyword>
<evidence type="ECO:0000313" key="13">
    <source>
        <dbReference type="EMBL" id="OIT40088.1"/>
    </source>
</evidence>
<dbReference type="InterPro" id="IPR036893">
    <property type="entry name" value="SBP_sf"/>
</dbReference>
<comment type="subcellular location">
    <subcellularLocation>
        <location evidence="1">Nucleus</location>
    </subcellularLocation>
</comment>
<dbReference type="SUPFAM" id="SSF103612">
    <property type="entry name" value="SBT domain"/>
    <property type="match status" value="1"/>
</dbReference>
<evidence type="ECO:0000256" key="7">
    <source>
        <dbReference type="ARBA" id="ARBA00023163"/>
    </source>
</evidence>
<accession>A0A314LEK4</accession>
<name>A0A314LEK4_NICAT</name>
<dbReference type="PANTHER" id="PTHR31251">
    <property type="entry name" value="SQUAMOSA PROMOTER-BINDING-LIKE PROTEIN 4"/>
    <property type="match status" value="1"/>
</dbReference>
<keyword evidence="2" id="KW-0479">Metal-binding</keyword>
<dbReference type="FunFam" id="4.10.1100.10:FF:000001">
    <property type="entry name" value="Squamosa promoter-binding-like protein 14"/>
    <property type="match status" value="1"/>
</dbReference>
<dbReference type="OrthoDB" id="514967at2759"/>
<evidence type="ECO:0000256" key="3">
    <source>
        <dbReference type="ARBA" id="ARBA00022771"/>
    </source>
</evidence>
<dbReference type="STRING" id="49451.A0A314LEK4"/>
<evidence type="ECO:0000256" key="4">
    <source>
        <dbReference type="ARBA" id="ARBA00022833"/>
    </source>
</evidence>
<evidence type="ECO:0000259" key="12">
    <source>
        <dbReference type="PROSITE" id="PS51141"/>
    </source>
</evidence>
<proteinExistence type="predicted"/>
<gene>
    <name evidence="13" type="primary">SPL8_0</name>
    <name evidence="13" type="ORF">A4A49_13698</name>
</gene>
<keyword evidence="5" id="KW-0805">Transcription regulation</keyword>
<evidence type="ECO:0000256" key="6">
    <source>
        <dbReference type="ARBA" id="ARBA00023125"/>
    </source>
</evidence>
<evidence type="ECO:0000256" key="10">
    <source>
        <dbReference type="PROSITE-ProRule" id="PRU00470"/>
    </source>
</evidence>
<evidence type="ECO:0000256" key="9">
    <source>
        <dbReference type="ARBA" id="ARBA00056472"/>
    </source>
</evidence>
<evidence type="ECO:0000313" key="14">
    <source>
        <dbReference type="Proteomes" id="UP000187609"/>
    </source>
</evidence>
<feature type="domain" description="SBP-type" evidence="12">
    <location>
        <begin position="174"/>
        <end position="251"/>
    </location>
</feature>
<keyword evidence="8" id="KW-0539">Nucleus</keyword>
<keyword evidence="14" id="KW-1185">Reference proteome</keyword>
<keyword evidence="7" id="KW-0804">Transcription</keyword>
<feature type="region of interest" description="Disordered" evidence="11">
    <location>
        <begin position="243"/>
        <end position="291"/>
    </location>
</feature>
<keyword evidence="6" id="KW-0238">DNA-binding</keyword>
<feature type="compositionally biased region" description="Polar residues" evidence="11">
    <location>
        <begin position="252"/>
        <end position="262"/>
    </location>
</feature>
<dbReference type="AlphaFoldDB" id="A0A314LEK4"/>
<keyword evidence="3 10" id="KW-0863">Zinc-finger</keyword>
<reference evidence="13" key="1">
    <citation type="submission" date="2016-11" db="EMBL/GenBank/DDBJ databases">
        <title>The genome of Nicotiana attenuata.</title>
        <authorList>
            <person name="Xu S."/>
            <person name="Brockmoeller T."/>
            <person name="Gaquerel E."/>
            <person name="Navarro A."/>
            <person name="Kuhl H."/>
            <person name="Gase K."/>
            <person name="Ling Z."/>
            <person name="Zhou W."/>
            <person name="Kreitzer C."/>
            <person name="Stanke M."/>
            <person name="Tang H."/>
            <person name="Lyons E."/>
            <person name="Pandey P."/>
            <person name="Pandey S.P."/>
            <person name="Timmermann B."/>
            <person name="Baldwin I.T."/>
        </authorList>
    </citation>
    <scope>NUCLEOTIDE SEQUENCE [LARGE SCALE GENOMIC DNA]</scope>
    <source>
        <strain evidence="13">UT</strain>
    </source>
</reference>
<dbReference type="InterPro" id="IPR004333">
    <property type="entry name" value="SBP_dom"/>
</dbReference>
<dbReference type="Gramene" id="OIT40088">
    <property type="protein sequence ID" value="OIT40088"/>
    <property type="gene ID" value="A4A49_13698"/>
</dbReference>
<organism evidence="13 14">
    <name type="scientific">Nicotiana attenuata</name>
    <name type="common">Coyote tobacco</name>
    <dbReference type="NCBI Taxonomy" id="49451"/>
    <lineage>
        <taxon>Eukaryota</taxon>
        <taxon>Viridiplantae</taxon>
        <taxon>Streptophyta</taxon>
        <taxon>Embryophyta</taxon>
        <taxon>Tracheophyta</taxon>
        <taxon>Spermatophyta</taxon>
        <taxon>Magnoliopsida</taxon>
        <taxon>eudicotyledons</taxon>
        <taxon>Gunneridae</taxon>
        <taxon>Pentapetalae</taxon>
        <taxon>asterids</taxon>
        <taxon>lamiids</taxon>
        <taxon>Solanales</taxon>
        <taxon>Solanaceae</taxon>
        <taxon>Nicotianoideae</taxon>
        <taxon>Nicotianeae</taxon>
        <taxon>Nicotiana</taxon>
    </lineage>
</organism>
<dbReference type="KEGG" id="nau:109237250"/>
<dbReference type="PROSITE" id="PS51141">
    <property type="entry name" value="ZF_SBP"/>
    <property type="match status" value="1"/>
</dbReference>
<evidence type="ECO:0000256" key="11">
    <source>
        <dbReference type="SAM" id="MobiDB-lite"/>
    </source>
</evidence>